<dbReference type="Proteomes" id="UP000007110">
    <property type="component" value="Unassembled WGS sequence"/>
</dbReference>
<proteinExistence type="inferred from homology"/>
<keyword evidence="5" id="KW-0805">Transcription regulation</keyword>
<dbReference type="GO" id="GO:0003677">
    <property type="term" value="F:DNA binding"/>
    <property type="evidence" value="ECO:0007669"/>
    <property type="project" value="UniProtKB-KW"/>
</dbReference>
<dbReference type="OrthoDB" id="2127950at2759"/>
<keyword evidence="7" id="KW-0804">Transcription</keyword>
<dbReference type="InterPro" id="IPR015445">
    <property type="entry name" value="TBP-like"/>
</dbReference>
<evidence type="ECO:0000256" key="8">
    <source>
        <dbReference type="ARBA" id="ARBA00023242"/>
    </source>
</evidence>
<feature type="region of interest" description="Disordered" evidence="11">
    <location>
        <begin position="25"/>
        <end position="55"/>
    </location>
</feature>
<dbReference type="GO" id="GO:0005634">
    <property type="term" value="C:nucleus"/>
    <property type="evidence" value="ECO:0007669"/>
    <property type="project" value="UniProtKB-SubCell"/>
</dbReference>
<evidence type="ECO:0000256" key="3">
    <source>
        <dbReference type="ARBA" id="ARBA00005560"/>
    </source>
</evidence>
<name>A0A7M7NNQ3_STRPU</name>
<dbReference type="FunCoup" id="A0A7M7NNQ3">
    <property type="interactions" value="454"/>
</dbReference>
<dbReference type="RefSeq" id="XP_030839192.1">
    <property type="nucleotide sequence ID" value="XM_030983332.1"/>
</dbReference>
<dbReference type="FunFam" id="3.30.310.10:FF:000005">
    <property type="entry name" value="TATA box-binding protein-like 1"/>
    <property type="match status" value="1"/>
</dbReference>
<dbReference type="OMA" id="CVANIGL"/>
<evidence type="ECO:0000256" key="1">
    <source>
        <dbReference type="ARBA" id="ARBA00004123"/>
    </source>
</evidence>
<keyword evidence="8" id="KW-0539">Nucleus</keyword>
<sequence>MNSFTFATQPQLINPSVMNAATIKKENVSEDPPKPATFYRDTSIRRVDDEDTKEGVKLEGLKDTGLGDKGALDVHVKKEEVEEEEQGKEDSNTNEPSVDIYINNVVCAFGVRCHLNLRRIGQYGSNVEYRREYGKVNMRFRRPSATATIWSSGKITITGNDSEEHAKKNARRCARALQKLGFNVRLSKYKVVNVLGTCSMPFAIRIRDFSEKHQNSASYEPELHPAVTYKLYQPRATLKIFSTGSITVTAPAVGNISEAIEFIYPLVEAHRMPLSEATIQKRLARKRKWDGDVEEDEENTDDEYANEGAKDEDDDSDECSSDDSS</sequence>
<dbReference type="InterPro" id="IPR000814">
    <property type="entry name" value="TBP"/>
</dbReference>
<feature type="region of interest" description="Disordered" evidence="11">
    <location>
        <begin position="284"/>
        <end position="325"/>
    </location>
</feature>
<organism evidence="12 13">
    <name type="scientific">Strongylocentrotus purpuratus</name>
    <name type="common">Purple sea urchin</name>
    <dbReference type="NCBI Taxonomy" id="7668"/>
    <lineage>
        <taxon>Eukaryota</taxon>
        <taxon>Metazoa</taxon>
        <taxon>Echinodermata</taxon>
        <taxon>Eleutherozoa</taxon>
        <taxon>Echinozoa</taxon>
        <taxon>Echinoidea</taxon>
        <taxon>Euechinoidea</taxon>
        <taxon>Echinacea</taxon>
        <taxon>Camarodonta</taxon>
        <taxon>Echinidea</taxon>
        <taxon>Strongylocentrotidae</taxon>
        <taxon>Strongylocentrotus</taxon>
    </lineage>
</organism>
<feature type="compositionally biased region" description="Acidic residues" evidence="11">
    <location>
        <begin position="292"/>
        <end position="325"/>
    </location>
</feature>
<keyword evidence="6" id="KW-0238">DNA-binding</keyword>
<evidence type="ECO:0000256" key="10">
    <source>
        <dbReference type="ARBA" id="ARBA00033173"/>
    </source>
</evidence>
<evidence type="ECO:0000256" key="7">
    <source>
        <dbReference type="ARBA" id="ARBA00023163"/>
    </source>
</evidence>
<dbReference type="PRINTS" id="PR00686">
    <property type="entry name" value="TIFACTORIID"/>
</dbReference>
<dbReference type="AlphaFoldDB" id="A0A7M7NNQ3"/>
<evidence type="ECO:0000313" key="13">
    <source>
        <dbReference type="Proteomes" id="UP000007110"/>
    </source>
</evidence>
<comment type="similarity">
    <text evidence="3">Belongs to the TBP family.</text>
</comment>
<evidence type="ECO:0000313" key="12">
    <source>
        <dbReference type="EnsemblMetazoa" id="XP_030839192"/>
    </source>
</evidence>
<reference evidence="12" key="2">
    <citation type="submission" date="2021-01" db="UniProtKB">
        <authorList>
            <consortium name="EnsemblMetazoa"/>
        </authorList>
    </citation>
    <scope>IDENTIFICATION</scope>
</reference>
<dbReference type="KEGG" id="spu:115923107"/>
<dbReference type="GO" id="GO:0005737">
    <property type="term" value="C:cytoplasm"/>
    <property type="evidence" value="ECO:0007669"/>
    <property type="project" value="UniProtKB-SubCell"/>
</dbReference>
<evidence type="ECO:0000256" key="4">
    <source>
        <dbReference type="ARBA" id="ARBA00022490"/>
    </source>
</evidence>
<dbReference type="Gene3D" id="3.30.310.10">
    <property type="entry name" value="TATA-Binding Protein"/>
    <property type="match status" value="2"/>
</dbReference>
<dbReference type="PANTHER" id="PTHR10126">
    <property type="entry name" value="TATA-BOX BINDING PROTEIN"/>
    <property type="match status" value="1"/>
</dbReference>
<dbReference type="GeneID" id="115923107"/>
<evidence type="ECO:0000256" key="2">
    <source>
        <dbReference type="ARBA" id="ARBA00004496"/>
    </source>
</evidence>
<dbReference type="SUPFAM" id="SSF55945">
    <property type="entry name" value="TATA-box binding protein-like"/>
    <property type="match status" value="2"/>
</dbReference>
<dbReference type="InterPro" id="IPR012295">
    <property type="entry name" value="TBP_dom_sf"/>
</dbReference>
<keyword evidence="13" id="KW-1185">Reference proteome</keyword>
<evidence type="ECO:0000256" key="9">
    <source>
        <dbReference type="ARBA" id="ARBA00023474"/>
    </source>
</evidence>
<dbReference type="InParanoid" id="A0A7M7NNQ3"/>
<evidence type="ECO:0000256" key="6">
    <source>
        <dbReference type="ARBA" id="ARBA00023125"/>
    </source>
</evidence>
<evidence type="ECO:0000256" key="5">
    <source>
        <dbReference type="ARBA" id="ARBA00023015"/>
    </source>
</evidence>
<dbReference type="GO" id="GO:0006352">
    <property type="term" value="P:DNA-templated transcription initiation"/>
    <property type="evidence" value="ECO:0000318"/>
    <property type="project" value="GO_Central"/>
</dbReference>
<accession>A0A7M7NNQ3</accession>
<protein>
    <recommendedName>
        <fullName evidence="9">TATA box-binding protein-like 1</fullName>
    </recommendedName>
    <alternativeName>
        <fullName evidence="10">TBP-like factor</fullName>
    </alternativeName>
</protein>
<dbReference type="EnsemblMetazoa" id="XM_030983332">
    <property type="protein sequence ID" value="XP_030839192"/>
    <property type="gene ID" value="LOC115923107"/>
</dbReference>
<comment type="subcellular location">
    <subcellularLocation>
        <location evidence="2">Cytoplasm</location>
    </subcellularLocation>
    <subcellularLocation>
        <location evidence="1">Nucleus</location>
    </subcellularLocation>
</comment>
<dbReference type="GO" id="GO:0140223">
    <property type="term" value="F:general transcription initiation factor activity"/>
    <property type="evidence" value="ECO:0000318"/>
    <property type="project" value="GO_Central"/>
</dbReference>
<feature type="compositionally biased region" description="Basic and acidic residues" evidence="11">
    <location>
        <begin position="42"/>
        <end position="55"/>
    </location>
</feature>
<evidence type="ECO:0000256" key="11">
    <source>
        <dbReference type="SAM" id="MobiDB-lite"/>
    </source>
</evidence>
<reference evidence="13" key="1">
    <citation type="submission" date="2015-02" db="EMBL/GenBank/DDBJ databases">
        <title>Genome sequencing for Strongylocentrotus purpuratus.</title>
        <authorList>
            <person name="Murali S."/>
            <person name="Liu Y."/>
            <person name="Vee V."/>
            <person name="English A."/>
            <person name="Wang M."/>
            <person name="Skinner E."/>
            <person name="Han Y."/>
            <person name="Muzny D.M."/>
            <person name="Worley K.C."/>
            <person name="Gibbs R.A."/>
        </authorList>
    </citation>
    <scope>NUCLEOTIDE SEQUENCE</scope>
</reference>
<dbReference type="CDD" id="cd04517">
    <property type="entry name" value="TLF"/>
    <property type="match status" value="1"/>
</dbReference>
<dbReference type="Pfam" id="PF00352">
    <property type="entry name" value="TBP"/>
    <property type="match status" value="2"/>
</dbReference>
<dbReference type="FunFam" id="3.30.310.10:FF:000009">
    <property type="entry name" value="TatA box-binding protein-like protein 1"/>
    <property type="match status" value="1"/>
</dbReference>
<keyword evidence="4" id="KW-0963">Cytoplasm</keyword>